<evidence type="ECO:0000313" key="2">
    <source>
        <dbReference type="EMBL" id="PEN12676.1"/>
    </source>
</evidence>
<dbReference type="AlphaFoldDB" id="A0A2A8CVJ6"/>
<evidence type="ECO:0008006" key="4">
    <source>
        <dbReference type="Google" id="ProtNLM"/>
    </source>
</evidence>
<evidence type="ECO:0000313" key="3">
    <source>
        <dbReference type="Proteomes" id="UP000220102"/>
    </source>
</evidence>
<reference evidence="2 3" key="1">
    <citation type="submission" date="2017-10" db="EMBL/GenBank/DDBJ databases">
        <title>Draft genome of Longibacter Salinarum.</title>
        <authorList>
            <person name="Goh K.M."/>
            <person name="Shamsir M.S."/>
            <person name="Lim S.W."/>
        </authorList>
    </citation>
    <scope>NUCLEOTIDE SEQUENCE [LARGE SCALE GENOMIC DNA]</scope>
    <source>
        <strain evidence="2 3">KCTC 52045</strain>
    </source>
</reference>
<proteinExistence type="predicted"/>
<evidence type="ECO:0000256" key="1">
    <source>
        <dbReference type="SAM" id="MobiDB-lite"/>
    </source>
</evidence>
<comment type="caution">
    <text evidence="2">The sequence shown here is derived from an EMBL/GenBank/DDBJ whole genome shotgun (WGS) entry which is preliminary data.</text>
</comment>
<accession>A0A2A8CVJ6</accession>
<keyword evidence="3" id="KW-1185">Reference proteome</keyword>
<name>A0A2A8CVJ6_9BACT</name>
<sequence length="181" mass="20186">MAQDVEEKSSPVETQLPDSPANFEWQHLPEIKGAFLLPDNWHFLKQKQGETQAYFLTREDIAKNGRFSTGLSINVIPKVEEKTGYPAAAYAKAFISVAGPETNEEVLERARLGEETMPGFGVRTRSTNDAGSPVITHRIAFGNTETGTCYLISFESPEAQWEEAWSKGELMLTKFLLDQSV</sequence>
<dbReference type="EMBL" id="PDEQ01000007">
    <property type="protein sequence ID" value="PEN12676.1"/>
    <property type="molecule type" value="Genomic_DNA"/>
</dbReference>
<dbReference type="Proteomes" id="UP000220102">
    <property type="component" value="Unassembled WGS sequence"/>
</dbReference>
<organism evidence="2 3">
    <name type="scientific">Longibacter salinarum</name>
    <dbReference type="NCBI Taxonomy" id="1850348"/>
    <lineage>
        <taxon>Bacteria</taxon>
        <taxon>Pseudomonadati</taxon>
        <taxon>Rhodothermota</taxon>
        <taxon>Rhodothermia</taxon>
        <taxon>Rhodothermales</taxon>
        <taxon>Salisaetaceae</taxon>
        <taxon>Longibacter</taxon>
    </lineage>
</organism>
<feature type="region of interest" description="Disordered" evidence="1">
    <location>
        <begin position="1"/>
        <end position="20"/>
    </location>
</feature>
<gene>
    <name evidence="2" type="ORF">CRI94_14275</name>
</gene>
<protein>
    <recommendedName>
        <fullName evidence="4">PsbP C-terminal domain-containing protein</fullName>
    </recommendedName>
</protein>
<feature type="compositionally biased region" description="Basic and acidic residues" evidence="1">
    <location>
        <begin position="1"/>
        <end position="10"/>
    </location>
</feature>